<keyword evidence="3" id="KW-1133">Transmembrane helix</keyword>
<protein>
    <submittedName>
        <fullName evidence="5">Galactose oxidase</fullName>
    </submittedName>
</protein>
<reference evidence="5 6" key="1">
    <citation type="journal article" date="2019" name="Environ. Microbiol.">
        <title>At the nexus of three kingdoms: the genome of the mycorrhizal fungus Gigaspora margarita provides insights into plant, endobacterial and fungal interactions.</title>
        <authorList>
            <person name="Venice F."/>
            <person name="Ghignone S."/>
            <person name="Salvioli di Fossalunga A."/>
            <person name="Amselem J."/>
            <person name="Novero M."/>
            <person name="Xianan X."/>
            <person name="Sedzielewska Toro K."/>
            <person name="Morin E."/>
            <person name="Lipzen A."/>
            <person name="Grigoriev I.V."/>
            <person name="Henrissat B."/>
            <person name="Martin F.M."/>
            <person name="Bonfante P."/>
        </authorList>
    </citation>
    <scope>NUCLEOTIDE SEQUENCE [LARGE SCALE GENOMIC DNA]</scope>
    <source>
        <strain evidence="5 6">BEG34</strain>
    </source>
</reference>
<keyword evidence="6" id="KW-1185">Reference proteome</keyword>
<keyword evidence="3" id="KW-0472">Membrane</keyword>
<proteinExistence type="predicted"/>
<gene>
    <name evidence="5" type="ORF">F8M41_009929</name>
</gene>
<feature type="chain" id="PRO_5034104318" evidence="4">
    <location>
        <begin position="23"/>
        <end position="358"/>
    </location>
</feature>
<keyword evidence="2" id="KW-0677">Repeat</keyword>
<keyword evidence="1" id="KW-0880">Kelch repeat</keyword>
<dbReference type="Proteomes" id="UP000439903">
    <property type="component" value="Unassembled WGS sequence"/>
</dbReference>
<dbReference type="Pfam" id="PF24681">
    <property type="entry name" value="Kelch_KLHDC2_KLHL20_DRC7"/>
    <property type="match status" value="1"/>
</dbReference>
<evidence type="ECO:0000256" key="4">
    <source>
        <dbReference type="SAM" id="SignalP"/>
    </source>
</evidence>
<evidence type="ECO:0000313" key="5">
    <source>
        <dbReference type="EMBL" id="KAF0397566.1"/>
    </source>
</evidence>
<evidence type="ECO:0000256" key="2">
    <source>
        <dbReference type="ARBA" id="ARBA00022737"/>
    </source>
</evidence>
<dbReference type="PANTHER" id="PTHR46093">
    <property type="entry name" value="ACYL-COA-BINDING DOMAIN-CONTAINING PROTEIN 5"/>
    <property type="match status" value="1"/>
</dbReference>
<dbReference type="InterPro" id="IPR015915">
    <property type="entry name" value="Kelch-typ_b-propeller"/>
</dbReference>
<evidence type="ECO:0000256" key="3">
    <source>
        <dbReference type="SAM" id="Phobius"/>
    </source>
</evidence>
<dbReference type="SUPFAM" id="SSF117281">
    <property type="entry name" value="Kelch motif"/>
    <property type="match status" value="1"/>
</dbReference>
<feature type="transmembrane region" description="Helical" evidence="3">
    <location>
        <begin position="305"/>
        <end position="330"/>
    </location>
</feature>
<sequence length="358" mass="40011">MKVFINFLYLLLIQNFIFLSVCQIVPDPRYGQTSTLVDNKIYFFGGNTRKPNYTNEVVYLDLSALFNANWPLWVKNPMGIPSKEVFASSCLNSIDKSTIFLIGGISLNQTNQKAINPLLVYSFNSKTSQWNTIKTTGFYNYSVALIQMNAIMNNDGNIYIFGGFQQTIGDTITARNAHSAVLTQDGRIIIFGGSSANSSTRTTTLRAYPDVAVLNTNVSPYKWSIPNISSTNSPQSLCYHSAEIYKNIMIIAFGMITSDQLQTSAPFNKNIYLFDVQNYTWISSNTSTSIPPISKETGSNNQSNAMTIGISVGISGFIFILSLIIGFSYYRHRKLKKNIIETPGTDYYLTELSNTEKF</sequence>
<dbReference type="EMBL" id="WTPW01002093">
    <property type="protein sequence ID" value="KAF0397566.1"/>
    <property type="molecule type" value="Genomic_DNA"/>
</dbReference>
<keyword evidence="3" id="KW-0812">Transmembrane</keyword>
<dbReference type="Gene3D" id="2.120.10.80">
    <property type="entry name" value="Kelch-type beta propeller"/>
    <property type="match status" value="2"/>
</dbReference>
<evidence type="ECO:0000313" key="6">
    <source>
        <dbReference type="Proteomes" id="UP000439903"/>
    </source>
</evidence>
<accession>A0A8H3X2Y6</accession>
<organism evidence="5 6">
    <name type="scientific">Gigaspora margarita</name>
    <dbReference type="NCBI Taxonomy" id="4874"/>
    <lineage>
        <taxon>Eukaryota</taxon>
        <taxon>Fungi</taxon>
        <taxon>Fungi incertae sedis</taxon>
        <taxon>Mucoromycota</taxon>
        <taxon>Glomeromycotina</taxon>
        <taxon>Glomeromycetes</taxon>
        <taxon>Diversisporales</taxon>
        <taxon>Gigasporaceae</taxon>
        <taxon>Gigaspora</taxon>
    </lineage>
</organism>
<evidence type="ECO:0000256" key="1">
    <source>
        <dbReference type="ARBA" id="ARBA00022441"/>
    </source>
</evidence>
<feature type="signal peptide" evidence="4">
    <location>
        <begin position="1"/>
        <end position="22"/>
    </location>
</feature>
<dbReference type="OrthoDB" id="432528at2759"/>
<keyword evidence="4" id="KW-0732">Signal</keyword>
<dbReference type="AlphaFoldDB" id="A0A8H3X2Y6"/>
<comment type="caution">
    <text evidence="5">The sequence shown here is derived from an EMBL/GenBank/DDBJ whole genome shotgun (WGS) entry which is preliminary data.</text>
</comment>
<name>A0A8H3X2Y6_GIGMA</name>
<dbReference type="PANTHER" id="PTHR46093:SF18">
    <property type="entry name" value="FIBRONECTIN TYPE-III DOMAIN-CONTAINING PROTEIN"/>
    <property type="match status" value="1"/>
</dbReference>